<dbReference type="AlphaFoldDB" id="A0A5P1REX5"/>
<reference evidence="2 3" key="1">
    <citation type="journal article" date="2019" name="Biochem. Eng. J.">
        <title>Metabolic engineering of the marine bacteria Neptunomonas concharum for the production of acetoin and meso-2,3-butanediol from acetate.</title>
        <authorList>
            <person name="Li W."/>
            <person name="Pu N."/>
            <person name="Liu C.-X."/>
            <person name="Yuan Q.-P."/>
            <person name="Li Z.-J."/>
        </authorList>
    </citation>
    <scope>NUCLEOTIDE SEQUENCE [LARGE SCALE GENOMIC DNA]</scope>
    <source>
        <strain evidence="2 3">JCM17730</strain>
    </source>
</reference>
<evidence type="ECO:0000256" key="1">
    <source>
        <dbReference type="SAM" id="SignalP"/>
    </source>
</evidence>
<feature type="chain" id="PRO_5024795203" description="MSHA biogenesis protein MshK" evidence="1">
    <location>
        <begin position="20"/>
        <end position="108"/>
    </location>
</feature>
<gene>
    <name evidence="2" type="ORF">F0U83_16440</name>
</gene>
<proteinExistence type="predicted"/>
<name>A0A5P1REX5_9GAMM</name>
<evidence type="ECO:0008006" key="4">
    <source>
        <dbReference type="Google" id="ProtNLM"/>
    </source>
</evidence>
<keyword evidence="3" id="KW-1185">Reference proteome</keyword>
<feature type="signal peptide" evidence="1">
    <location>
        <begin position="1"/>
        <end position="19"/>
    </location>
</feature>
<dbReference type="RefSeq" id="WP_150036818.1">
    <property type="nucleotide sequence ID" value="NZ_CP043869.1"/>
</dbReference>
<evidence type="ECO:0000313" key="3">
    <source>
        <dbReference type="Proteomes" id="UP000324760"/>
    </source>
</evidence>
<protein>
    <recommendedName>
        <fullName evidence="4">MSHA biogenesis protein MshK</fullName>
    </recommendedName>
</protein>
<dbReference type="EMBL" id="CP043869">
    <property type="protein sequence ID" value="QEQ98173.1"/>
    <property type="molecule type" value="Genomic_DNA"/>
</dbReference>
<dbReference type="Proteomes" id="UP000324760">
    <property type="component" value="Chromosome"/>
</dbReference>
<dbReference type="KEGG" id="ncu:F0U83_16440"/>
<evidence type="ECO:0000313" key="2">
    <source>
        <dbReference type="EMBL" id="QEQ98173.1"/>
    </source>
</evidence>
<accession>A0A5P1REX5</accession>
<keyword evidence="1" id="KW-0732">Signal</keyword>
<organism evidence="2 3">
    <name type="scientific">Neptunomonas concharum</name>
    <dbReference type="NCBI Taxonomy" id="1031538"/>
    <lineage>
        <taxon>Bacteria</taxon>
        <taxon>Pseudomonadati</taxon>
        <taxon>Pseudomonadota</taxon>
        <taxon>Gammaproteobacteria</taxon>
        <taxon>Oceanospirillales</taxon>
        <taxon>Oceanospirillaceae</taxon>
        <taxon>Neptunomonas</taxon>
    </lineage>
</organism>
<sequence>MVKQWMVCIGMLYTPLVFAEAINDPTQPWRSESVVESVTQEDVTYQVSSIIKRRVGSSAIVNGQQVEVGDVIEGARVQKIERGRVLLQIKERQHWVVLSQVSGLKKSR</sequence>